<comment type="caution">
    <text evidence="3">The sequence shown here is derived from an EMBL/GenBank/DDBJ whole genome shotgun (WGS) entry which is preliminary data.</text>
</comment>
<feature type="compositionally biased region" description="Polar residues" evidence="1">
    <location>
        <begin position="198"/>
        <end position="212"/>
    </location>
</feature>
<sequence length="275" mass="29684">MSARTRVLELAILGRLSEAPMHGYELRKHLNATLGAFRTLSYGSLYPALRSLTERGLITAAEPTSAPLGGRRGRIVYELTDAGREHLEKSLAVAEPAAWDDDAFDVRFTLFGSTDATTRLRILEGRRARMVERQENLRQTFGRTSRRMDAYTAELARHGLEQVEREVQWLERVIDTERGTRGALDYRSLPVDRDGGPSRTSSVPRSDGSSAASEPGTAAGDTTTGGSSAVVHKTDGTTAVPRTGGSPAVLHRKRGGSAAGASAFIDVPPPTKEQA</sequence>
<evidence type="ECO:0000313" key="3">
    <source>
        <dbReference type="EMBL" id="GAA4288184.1"/>
    </source>
</evidence>
<dbReference type="RefSeq" id="WP_345041764.1">
    <property type="nucleotide sequence ID" value="NZ_BAABBA010000012.1"/>
</dbReference>
<accession>A0ABP8EW22</accession>
<dbReference type="Gene3D" id="1.10.10.10">
    <property type="entry name" value="Winged helix-like DNA-binding domain superfamily/Winged helix DNA-binding domain"/>
    <property type="match status" value="1"/>
</dbReference>
<keyword evidence="4" id="KW-1185">Reference proteome</keyword>
<name>A0ABP8EW22_9MICO</name>
<feature type="region of interest" description="Disordered" evidence="1">
    <location>
        <begin position="185"/>
        <end position="275"/>
    </location>
</feature>
<reference evidence="4" key="1">
    <citation type="journal article" date="2019" name="Int. J. Syst. Evol. Microbiol.">
        <title>The Global Catalogue of Microorganisms (GCM) 10K type strain sequencing project: providing services to taxonomists for standard genome sequencing and annotation.</title>
        <authorList>
            <consortium name="The Broad Institute Genomics Platform"/>
            <consortium name="The Broad Institute Genome Sequencing Center for Infectious Disease"/>
            <person name="Wu L."/>
            <person name="Ma J."/>
        </authorList>
    </citation>
    <scope>NUCLEOTIDE SEQUENCE [LARGE SCALE GENOMIC DNA]</scope>
    <source>
        <strain evidence="4">JCM 17459</strain>
    </source>
</reference>
<feature type="compositionally biased region" description="Low complexity" evidence="1">
    <location>
        <begin position="216"/>
        <end position="229"/>
    </location>
</feature>
<evidence type="ECO:0000313" key="4">
    <source>
        <dbReference type="Proteomes" id="UP001499841"/>
    </source>
</evidence>
<dbReference type="InterPro" id="IPR036390">
    <property type="entry name" value="WH_DNA-bd_sf"/>
</dbReference>
<gene>
    <name evidence="3" type="ORF">GCM10022262_25440</name>
</gene>
<organism evidence="3 4">
    <name type="scientific">Georgenia daeguensis</name>
    <dbReference type="NCBI Taxonomy" id="908355"/>
    <lineage>
        <taxon>Bacteria</taxon>
        <taxon>Bacillati</taxon>
        <taxon>Actinomycetota</taxon>
        <taxon>Actinomycetes</taxon>
        <taxon>Micrococcales</taxon>
        <taxon>Bogoriellaceae</taxon>
        <taxon>Georgenia</taxon>
    </lineage>
</organism>
<dbReference type="SUPFAM" id="SSF46785">
    <property type="entry name" value="Winged helix' DNA-binding domain"/>
    <property type="match status" value="1"/>
</dbReference>
<feature type="domain" description="Transcription regulator PadR N-terminal" evidence="2">
    <location>
        <begin position="12"/>
        <end position="89"/>
    </location>
</feature>
<evidence type="ECO:0000256" key="1">
    <source>
        <dbReference type="SAM" id="MobiDB-lite"/>
    </source>
</evidence>
<dbReference type="InterPro" id="IPR005149">
    <property type="entry name" value="Tscrpt_reg_PadR_N"/>
</dbReference>
<evidence type="ECO:0000259" key="2">
    <source>
        <dbReference type="Pfam" id="PF03551"/>
    </source>
</evidence>
<dbReference type="PANTHER" id="PTHR43252:SF6">
    <property type="entry name" value="NEGATIVE TRANSCRIPTION REGULATOR PADR"/>
    <property type="match status" value="1"/>
</dbReference>
<protein>
    <submittedName>
        <fullName evidence="3">PadR family transcriptional regulator</fullName>
    </submittedName>
</protein>
<dbReference type="Proteomes" id="UP001499841">
    <property type="component" value="Unassembled WGS sequence"/>
</dbReference>
<dbReference type="InterPro" id="IPR036388">
    <property type="entry name" value="WH-like_DNA-bd_sf"/>
</dbReference>
<dbReference type="EMBL" id="BAABBA010000012">
    <property type="protein sequence ID" value="GAA4288184.1"/>
    <property type="molecule type" value="Genomic_DNA"/>
</dbReference>
<dbReference type="Pfam" id="PF03551">
    <property type="entry name" value="PadR"/>
    <property type="match status" value="1"/>
</dbReference>
<dbReference type="PANTHER" id="PTHR43252">
    <property type="entry name" value="TRANSCRIPTIONAL REGULATOR YQJI"/>
    <property type="match status" value="1"/>
</dbReference>
<proteinExistence type="predicted"/>